<dbReference type="CDD" id="cd00303">
    <property type="entry name" value="retropepsin_like"/>
    <property type="match status" value="1"/>
</dbReference>
<dbReference type="FunFam" id="3.10.20.370:FF:000001">
    <property type="entry name" value="Retrovirus-related Pol polyprotein from transposon 17.6-like protein"/>
    <property type="match status" value="1"/>
</dbReference>
<dbReference type="InterPro" id="IPR003309">
    <property type="entry name" value="SCAN_dom"/>
</dbReference>
<dbReference type="EnsemblMetazoa" id="XM_038218550.1">
    <property type="protein sequence ID" value="XP_038074478.1"/>
    <property type="gene ID" value="LOC119742537"/>
</dbReference>
<evidence type="ECO:0000256" key="6">
    <source>
        <dbReference type="ARBA" id="ARBA00022750"/>
    </source>
</evidence>
<keyword evidence="5" id="KW-0479">Metal-binding</keyword>
<dbReference type="CDD" id="cd09274">
    <property type="entry name" value="RNase_HI_RT_Ty3"/>
    <property type="match status" value="1"/>
</dbReference>
<feature type="domain" description="SCAN box" evidence="19">
    <location>
        <begin position="232"/>
        <end position="310"/>
    </location>
</feature>
<dbReference type="SUPFAM" id="SSF57756">
    <property type="entry name" value="Retrovirus zinc finger-like domains"/>
    <property type="match status" value="1"/>
</dbReference>
<dbReference type="FunFam" id="1.10.340.70:FF:000001">
    <property type="entry name" value="Retrovirus-related Pol polyprotein from transposon gypsy-like Protein"/>
    <property type="match status" value="1"/>
</dbReference>
<dbReference type="Gene3D" id="3.30.420.10">
    <property type="entry name" value="Ribonuclease H-like superfamily/Ribonuclease H"/>
    <property type="match status" value="1"/>
</dbReference>
<feature type="region of interest" description="Disordered" evidence="16">
    <location>
        <begin position="126"/>
        <end position="152"/>
    </location>
</feature>
<feature type="chain" id="PRO_5037365392" description="Reverse transcriptase" evidence="17">
    <location>
        <begin position="31"/>
        <end position="1562"/>
    </location>
</feature>
<keyword evidence="9" id="KW-0460">Magnesium</keyword>
<evidence type="ECO:0000256" key="15">
    <source>
        <dbReference type="PROSITE-ProRule" id="PRU00047"/>
    </source>
</evidence>
<dbReference type="GO" id="GO:0003964">
    <property type="term" value="F:RNA-directed DNA polymerase activity"/>
    <property type="evidence" value="ECO:0007669"/>
    <property type="project" value="UniProtKB-KW"/>
</dbReference>
<dbReference type="OrthoDB" id="10025340at2759"/>
<dbReference type="GO" id="GO:0003887">
    <property type="term" value="F:DNA-directed DNA polymerase activity"/>
    <property type="evidence" value="ECO:0007669"/>
    <property type="project" value="UniProtKB-KW"/>
</dbReference>
<evidence type="ECO:0000256" key="5">
    <source>
        <dbReference type="ARBA" id="ARBA00022723"/>
    </source>
</evidence>
<evidence type="ECO:0000256" key="16">
    <source>
        <dbReference type="SAM" id="MobiDB-lite"/>
    </source>
</evidence>
<dbReference type="InterPro" id="IPR043502">
    <property type="entry name" value="DNA/RNA_pol_sf"/>
</dbReference>
<dbReference type="InterPro" id="IPR056924">
    <property type="entry name" value="SH3_Tf2-1"/>
</dbReference>
<dbReference type="FunFam" id="3.30.420.10:FF:000032">
    <property type="entry name" value="Retrovirus-related Pol polyprotein from transposon 297-like Protein"/>
    <property type="match status" value="1"/>
</dbReference>
<dbReference type="GO" id="GO:0006508">
    <property type="term" value="P:proteolysis"/>
    <property type="evidence" value="ECO:0007669"/>
    <property type="project" value="UniProtKB-KW"/>
</dbReference>
<dbReference type="InterPro" id="IPR036397">
    <property type="entry name" value="RNaseH_sf"/>
</dbReference>
<dbReference type="Gene3D" id="3.10.10.10">
    <property type="entry name" value="HIV Type 1 Reverse Transcriptase, subunit A, domain 1"/>
    <property type="match status" value="1"/>
</dbReference>
<keyword evidence="3" id="KW-0548">Nucleotidyltransferase</keyword>
<evidence type="ECO:0000256" key="17">
    <source>
        <dbReference type="SAM" id="SignalP"/>
    </source>
</evidence>
<dbReference type="Pfam" id="PF00665">
    <property type="entry name" value="rve"/>
    <property type="match status" value="1"/>
</dbReference>
<dbReference type="SMART" id="SM00343">
    <property type="entry name" value="ZnF_C2HC"/>
    <property type="match status" value="1"/>
</dbReference>
<dbReference type="InterPro" id="IPR012337">
    <property type="entry name" value="RNaseH-like_sf"/>
</dbReference>
<dbReference type="InterPro" id="IPR041588">
    <property type="entry name" value="Integrase_H2C2"/>
</dbReference>
<keyword evidence="1" id="KW-0645">Protease</keyword>
<proteinExistence type="predicted"/>
<dbReference type="InterPro" id="IPR036875">
    <property type="entry name" value="Znf_CCHC_sf"/>
</dbReference>
<keyword evidence="23" id="KW-1185">Reference proteome</keyword>
<evidence type="ECO:0000313" key="22">
    <source>
        <dbReference type="EnsemblMetazoa" id="XP_038074478.1"/>
    </source>
</evidence>
<evidence type="ECO:0000256" key="10">
    <source>
        <dbReference type="ARBA" id="ARBA00022908"/>
    </source>
</evidence>
<dbReference type="InterPro" id="IPR000477">
    <property type="entry name" value="RT_dom"/>
</dbReference>
<dbReference type="Gene3D" id="3.10.20.370">
    <property type="match status" value="1"/>
</dbReference>
<name>A0A914BE23_PATMI</name>
<keyword evidence="2" id="KW-0808">Transferase</keyword>
<feature type="domain" description="CCHC-type" evidence="18">
    <location>
        <begin position="370"/>
        <end position="383"/>
    </location>
</feature>
<dbReference type="GO" id="GO:0004190">
    <property type="term" value="F:aspartic-type endopeptidase activity"/>
    <property type="evidence" value="ECO:0007669"/>
    <property type="project" value="UniProtKB-KW"/>
</dbReference>
<evidence type="ECO:0000256" key="12">
    <source>
        <dbReference type="ARBA" id="ARBA00022932"/>
    </source>
</evidence>
<feature type="region of interest" description="Disordered" evidence="16">
    <location>
        <begin position="316"/>
        <end position="362"/>
    </location>
</feature>
<evidence type="ECO:0000256" key="13">
    <source>
        <dbReference type="ARBA" id="ARBA00023125"/>
    </source>
</evidence>
<reference evidence="22" key="1">
    <citation type="submission" date="2022-11" db="UniProtKB">
        <authorList>
            <consortium name="EnsemblMetazoa"/>
        </authorList>
    </citation>
    <scope>IDENTIFICATION</scope>
</reference>
<keyword evidence="8" id="KW-0378">Hydrolase</keyword>
<organism evidence="22 23">
    <name type="scientific">Patiria miniata</name>
    <name type="common">Bat star</name>
    <name type="synonym">Asterina miniata</name>
    <dbReference type="NCBI Taxonomy" id="46514"/>
    <lineage>
        <taxon>Eukaryota</taxon>
        <taxon>Metazoa</taxon>
        <taxon>Echinodermata</taxon>
        <taxon>Eleutherozoa</taxon>
        <taxon>Asterozoa</taxon>
        <taxon>Asteroidea</taxon>
        <taxon>Valvatacea</taxon>
        <taxon>Valvatida</taxon>
        <taxon>Asterinidae</taxon>
        <taxon>Patiria</taxon>
    </lineage>
</organism>
<protein>
    <recommendedName>
        <fullName evidence="24">Reverse transcriptase</fullName>
    </recommendedName>
</protein>
<evidence type="ECO:0000256" key="8">
    <source>
        <dbReference type="ARBA" id="ARBA00022801"/>
    </source>
</evidence>
<dbReference type="Pfam" id="PF02023">
    <property type="entry name" value="SCAN"/>
    <property type="match status" value="1"/>
</dbReference>
<dbReference type="GO" id="GO:0015074">
    <property type="term" value="P:DNA integration"/>
    <property type="evidence" value="ECO:0007669"/>
    <property type="project" value="UniProtKB-KW"/>
</dbReference>
<accession>A0A914BE23</accession>
<dbReference type="Pfam" id="PF17921">
    <property type="entry name" value="Integrase_H2C2"/>
    <property type="match status" value="1"/>
</dbReference>
<evidence type="ECO:0000256" key="14">
    <source>
        <dbReference type="ARBA" id="ARBA00023172"/>
    </source>
</evidence>
<keyword evidence="15" id="KW-0863">Zinc-finger</keyword>
<dbReference type="PROSITE" id="PS50878">
    <property type="entry name" value="RT_POL"/>
    <property type="match status" value="1"/>
</dbReference>
<dbReference type="Pfam" id="PF00078">
    <property type="entry name" value="RVT_1"/>
    <property type="match status" value="1"/>
</dbReference>
<keyword evidence="13" id="KW-0238">DNA-binding</keyword>
<feature type="domain" description="Integrase catalytic" evidence="21">
    <location>
        <begin position="754"/>
        <end position="913"/>
    </location>
</feature>
<keyword evidence="10" id="KW-0229">DNA integration</keyword>
<dbReference type="Proteomes" id="UP000887568">
    <property type="component" value="Unplaced"/>
</dbReference>
<dbReference type="Gene3D" id="4.10.60.10">
    <property type="entry name" value="Zinc finger, CCHC-type"/>
    <property type="match status" value="1"/>
</dbReference>
<dbReference type="InterPro" id="IPR043128">
    <property type="entry name" value="Rev_trsase/Diguanyl_cyclase"/>
</dbReference>
<keyword evidence="7" id="KW-0255">Endonuclease</keyword>
<feature type="compositionally biased region" description="Polar residues" evidence="16">
    <location>
        <begin position="128"/>
        <end position="147"/>
    </location>
</feature>
<dbReference type="Gene3D" id="1.10.4020.10">
    <property type="entry name" value="DNA breaking-rejoining enzymes"/>
    <property type="match status" value="1"/>
</dbReference>
<evidence type="ECO:0000259" key="18">
    <source>
        <dbReference type="PROSITE" id="PS50158"/>
    </source>
</evidence>
<evidence type="ECO:0000259" key="21">
    <source>
        <dbReference type="PROSITE" id="PS50994"/>
    </source>
</evidence>
<keyword evidence="6" id="KW-0064">Aspartyl protease</keyword>
<keyword evidence="12" id="KW-0239">DNA-directed DNA polymerase</keyword>
<evidence type="ECO:0000313" key="23">
    <source>
        <dbReference type="Proteomes" id="UP000887568"/>
    </source>
</evidence>
<dbReference type="RefSeq" id="XP_038074478.1">
    <property type="nucleotide sequence ID" value="XM_038218550.1"/>
</dbReference>
<evidence type="ECO:0008006" key="24">
    <source>
        <dbReference type="Google" id="ProtNLM"/>
    </source>
</evidence>
<dbReference type="CDD" id="cd01647">
    <property type="entry name" value="RT_LTR"/>
    <property type="match status" value="1"/>
</dbReference>
<dbReference type="SUPFAM" id="SSF53098">
    <property type="entry name" value="Ribonuclease H-like"/>
    <property type="match status" value="1"/>
</dbReference>
<keyword evidence="4" id="KW-0540">Nuclease</keyword>
<keyword evidence="11" id="KW-0695">RNA-directed DNA polymerase</keyword>
<dbReference type="InterPro" id="IPR001584">
    <property type="entry name" value="Integrase_cat-core"/>
</dbReference>
<dbReference type="InterPro" id="IPR041373">
    <property type="entry name" value="RT_RNaseH"/>
</dbReference>
<dbReference type="FunFam" id="3.30.70.270:FF:000020">
    <property type="entry name" value="Transposon Tf2-6 polyprotein-like Protein"/>
    <property type="match status" value="1"/>
</dbReference>
<dbReference type="InterPro" id="IPR038269">
    <property type="entry name" value="SCAN_sf"/>
</dbReference>
<dbReference type="OMA" id="VRWTEEC"/>
<dbReference type="Pfam" id="PF24626">
    <property type="entry name" value="SH3_Tf2-1"/>
    <property type="match status" value="1"/>
</dbReference>
<dbReference type="GO" id="GO:0006310">
    <property type="term" value="P:DNA recombination"/>
    <property type="evidence" value="ECO:0007669"/>
    <property type="project" value="UniProtKB-KW"/>
</dbReference>
<evidence type="ECO:0000259" key="19">
    <source>
        <dbReference type="PROSITE" id="PS50804"/>
    </source>
</evidence>
<dbReference type="PROSITE" id="PS50804">
    <property type="entry name" value="SCAN_BOX"/>
    <property type="match status" value="1"/>
</dbReference>
<dbReference type="FunFam" id="3.10.10.10:FF:000007">
    <property type="entry name" value="Retrovirus-related Pol polyprotein from transposon 17.6-like Protein"/>
    <property type="match status" value="1"/>
</dbReference>
<evidence type="ECO:0000256" key="11">
    <source>
        <dbReference type="ARBA" id="ARBA00022918"/>
    </source>
</evidence>
<evidence type="ECO:0000256" key="1">
    <source>
        <dbReference type="ARBA" id="ARBA00022670"/>
    </source>
</evidence>
<dbReference type="Gene3D" id="3.30.70.270">
    <property type="match status" value="2"/>
</dbReference>
<evidence type="ECO:0000256" key="3">
    <source>
        <dbReference type="ARBA" id="ARBA00022695"/>
    </source>
</evidence>
<evidence type="ECO:0000259" key="20">
    <source>
        <dbReference type="PROSITE" id="PS50878"/>
    </source>
</evidence>
<dbReference type="GO" id="GO:0003677">
    <property type="term" value="F:DNA binding"/>
    <property type="evidence" value="ECO:0007669"/>
    <property type="project" value="UniProtKB-KW"/>
</dbReference>
<sequence>MYYVNYGCMMKISGILYVVLSLAIQAEVDCCYPYPLAHSATSGFKFQVLGKLKSVSVQMDVDLEQLRSVSEACGLTGQELVQFCREERREKEDTARDIRHHSLEIRRQEHENLELQLQLETLKHEPISTPQTPTSPNANTSVLGTSRSKAKTPRLPVFDETRDDLDAYIQRFERYATTQEWDEKDWAISLSALLKGKALDVYSRLAVHQSNDYKALKEALLKRFNLTAVGFRQKFRETKPEAGETAPQFMARLDNIFTRWVDMDKADKTYDGIKDLVLREQFLNRCTEELRLFLNERKPRNVQEMSRLAEQYTDAHGSFGARENIRRSTPSNFTRTSDTTPHAQSRPSQSRPQYAYKPNSDSSQREIRTCYLCHKKGHIARNCNSRPKDFTKVANIIASALTSALGPDLTTQPQSSGTIEGQVNDSQELEPSETIACILAPKPLRTCCVQGGSLHLTCGHELPLMSAACRDKNPTCMPVTECVVNGRNVSVLRDTGCSTVVIRQDLVSPNQMTGKDRTCVLVDGTIRKAPIAIVELDTPYFIGSCEALCMPNPVYDIIIGNISNARDPQEPDPNWSKPHSPCESNTELAIAVETRSQKIKAAEPMKKLKVAEQLPEIDHKQMKIAQQNDSSLNRIRELAESKDEKRTRNGSRTTFMWLDGLLHREYQSPSHKCGQALNQLIVPTEYRNHVMKVAHESILGGHQGAKKTADRVLSNFFWPGVQADVTRYCRSCDICQRTVQKGRVVKVPLGKMPIIDTPFHRVAIDIVGPIHPVSDRGNRYILTLVDYATRYPEAIPLRNIETVTVAEAMVDVFTRVGLPNEILTDQGSQFTSELMREISRLLSVRQLTTTPYHPSCNGLVERFNGVMKQMLKRLCAEKPRDWDRYLAPLLFAYRDTPHETTGFSPFELLYGRTVRGPMSILKELWTGNSVENEETRTTYQYVVDLRERLDETCKIAQEAIRKSSEKSKRYYDRKARPRNFNRDDLVLLLLPTDRNKLLLQWKGPFRVIEKIGTVDYRIDLAGKPKVFHANLLKKYISRAEVNSAITTYNSSDNMFEQVCVSVIECEQDCFENESLDDARIDNEDTLELPPMQAKESIDDVEINEELSPEQITETKRVLNNFREVLTDLPGKTNLGYHDIKVESNDPIRSKPYPLPHALVDTVNNEVENMLRMGIIELSDSPYASPIVLVKKPDGTNRFCIDFRKLNKVTVFDAEPIPNQEQIFTKLSKCHYFTKIDLTKGYWQVPLKPEVKPKTAFIAPNGLYQFIVMPFGLINAPATFSRIMRALLKDMNNVSNYIDDILLHTQSWEVHVQALNELLSRLRKSGLTARPSKCSVGMSTIAYLGHNVGRSKLTPQQNTVEKVQNAVPPVTKKQLRSFLGLSGYYRRFIPNYAAIAAPLTDKTKAKEPNKITWGESQQLAFNKLKQCLSNAPILTLPDFEKQFILRTDASDLGIGAILLQEQDGVPFPVAFASRKLLSRERAYSSIEKECLALIWGVQKYQSYLYGNHFVVETDHQPLAYIQKAKVANSRIMRWALALQPYRMTIVAIKGTDNVGADFLSRNV</sequence>
<dbReference type="GeneID" id="119742537"/>
<dbReference type="PANTHER" id="PTHR37984:SF5">
    <property type="entry name" value="PROTEIN NYNRIN-LIKE"/>
    <property type="match status" value="1"/>
</dbReference>
<evidence type="ECO:0000256" key="7">
    <source>
        <dbReference type="ARBA" id="ARBA00022759"/>
    </source>
</evidence>
<feature type="compositionally biased region" description="Polar residues" evidence="16">
    <location>
        <begin position="327"/>
        <end position="352"/>
    </location>
</feature>
<evidence type="ECO:0000256" key="4">
    <source>
        <dbReference type="ARBA" id="ARBA00022722"/>
    </source>
</evidence>
<evidence type="ECO:0000256" key="2">
    <source>
        <dbReference type="ARBA" id="ARBA00022679"/>
    </source>
</evidence>
<keyword evidence="14" id="KW-0233">DNA recombination</keyword>
<dbReference type="SUPFAM" id="SSF47353">
    <property type="entry name" value="Retrovirus capsid dimerization domain-like"/>
    <property type="match status" value="1"/>
</dbReference>
<feature type="signal peptide" evidence="17">
    <location>
        <begin position="1"/>
        <end position="30"/>
    </location>
</feature>
<dbReference type="InterPro" id="IPR001878">
    <property type="entry name" value="Znf_CCHC"/>
</dbReference>
<dbReference type="PROSITE" id="PS50994">
    <property type="entry name" value="INTEGRASE"/>
    <property type="match status" value="1"/>
</dbReference>
<dbReference type="GO" id="GO:0008270">
    <property type="term" value="F:zinc ion binding"/>
    <property type="evidence" value="ECO:0007669"/>
    <property type="project" value="UniProtKB-KW"/>
</dbReference>
<keyword evidence="17" id="KW-0732">Signal</keyword>
<keyword evidence="15" id="KW-0862">Zinc</keyword>
<dbReference type="Gene3D" id="1.10.340.70">
    <property type="match status" value="1"/>
</dbReference>
<feature type="domain" description="Reverse transcriptase" evidence="20">
    <location>
        <begin position="1170"/>
        <end position="1347"/>
    </location>
</feature>
<dbReference type="PANTHER" id="PTHR37984">
    <property type="entry name" value="PROTEIN CBG26694"/>
    <property type="match status" value="1"/>
</dbReference>
<dbReference type="SUPFAM" id="SSF56672">
    <property type="entry name" value="DNA/RNA polymerases"/>
    <property type="match status" value="1"/>
</dbReference>
<dbReference type="InterPro" id="IPR050951">
    <property type="entry name" value="Retrovirus_Pol_polyprotein"/>
</dbReference>
<dbReference type="PROSITE" id="PS50158">
    <property type="entry name" value="ZF_CCHC"/>
    <property type="match status" value="1"/>
</dbReference>
<dbReference type="Pfam" id="PF17917">
    <property type="entry name" value="RT_RNaseH"/>
    <property type="match status" value="1"/>
</dbReference>
<evidence type="ECO:0000256" key="9">
    <source>
        <dbReference type="ARBA" id="ARBA00022842"/>
    </source>
</evidence>
<dbReference type="GO" id="GO:0004519">
    <property type="term" value="F:endonuclease activity"/>
    <property type="evidence" value="ECO:0007669"/>
    <property type="project" value="UniProtKB-KW"/>
</dbReference>